<dbReference type="Proteomes" id="UP000323257">
    <property type="component" value="Unassembled WGS sequence"/>
</dbReference>
<reference evidence="2 3" key="1">
    <citation type="submission" date="2019-07" db="EMBL/GenBank/DDBJ databases">
        <title>Genomic Encyclopedia of Type Strains, Phase III (KMG-III): the genomes of soil and plant-associated and newly described type strains.</title>
        <authorList>
            <person name="Whitman W."/>
        </authorList>
    </citation>
    <scope>NUCLEOTIDE SEQUENCE [LARGE SCALE GENOMIC DNA]</scope>
    <source>
        <strain evidence="2 3">BL24</strain>
    </source>
</reference>
<keyword evidence="3" id="KW-1185">Reference proteome</keyword>
<sequence>MTMYDRQENNIQDEQAVMPHADRTLERKTYYVSVQAGSVLEDPAVAAFELEIRANEEELDQLEELFDDLATEDEAEVVHFHKHPFGSADTDHLSDGVDSILVEIYKLLYDLGTPETRVHIAKMGLFDVSEGYLS</sequence>
<evidence type="ECO:0000313" key="3">
    <source>
        <dbReference type="Proteomes" id="UP000323257"/>
    </source>
</evidence>
<proteinExistence type="predicted"/>
<name>A0A5S5C422_9BACL</name>
<dbReference type="AlphaFoldDB" id="A0A5S5C422"/>
<accession>A0A5S5C422</accession>
<gene>
    <name evidence="2" type="ORF">BCM02_106168</name>
</gene>
<organism evidence="2 3">
    <name type="scientific">Paenibacillus methanolicus</name>
    <dbReference type="NCBI Taxonomy" id="582686"/>
    <lineage>
        <taxon>Bacteria</taxon>
        <taxon>Bacillati</taxon>
        <taxon>Bacillota</taxon>
        <taxon>Bacilli</taxon>
        <taxon>Bacillales</taxon>
        <taxon>Paenibacillaceae</taxon>
        <taxon>Paenibacillus</taxon>
    </lineage>
</organism>
<evidence type="ECO:0000313" key="2">
    <source>
        <dbReference type="EMBL" id="TYP73889.1"/>
    </source>
</evidence>
<dbReference type="EMBL" id="VNHS01000006">
    <property type="protein sequence ID" value="TYP73889.1"/>
    <property type="molecule type" value="Genomic_DNA"/>
</dbReference>
<protein>
    <submittedName>
        <fullName evidence="2">Uncharacterized protein</fullName>
    </submittedName>
</protein>
<keyword evidence="1" id="KW-0175">Coiled coil</keyword>
<feature type="coiled-coil region" evidence="1">
    <location>
        <begin position="45"/>
        <end position="72"/>
    </location>
</feature>
<comment type="caution">
    <text evidence="2">The sequence shown here is derived from an EMBL/GenBank/DDBJ whole genome shotgun (WGS) entry which is preliminary data.</text>
</comment>
<evidence type="ECO:0000256" key="1">
    <source>
        <dbReference type="SAM" id="Coils"/>
    </source>
</evidence>